<protein>
    <submittedName>
        <fullName evidence="2">Glutamate receptor 2.8</fullName>
    </submittedName>
</protein>
<accession>A0A9W7I2N9</accession>
<keyword evidence="1" id="KW-0472">Membrane</keyword>
<evidence type="ECO:0000313" key="3">
    <source>
        <dbReference type="Proteomes" id="UP001165190"/>
    </source>
</evidence>
<dbReference type="InterPro" id="IPR015683">
    <property type="entry name" value="Ionotropic_Glu_rcpt"/>
</dbReference>
<name>A0A9W7I2N9_HIBTR</name>
<keyword evidence="2" id="KW-0675">Receptor</keyword>
<comment type="caution">
    <text evidence="2">The sequence shown here is derived from an EMBL/GenBank/DDBJ whole genome shotgun (WGS) entry which is preliminary data.</text>
</comment>
<dbReference type="EMBL" id="BSYR01000021">
    <property type="protein sequence ID" value="GMI86455.1"/>
    <property type="molecule type" value="Genomic_DNA"/>
</dbReference>
<feature type="transmembrane region" description="Helical" evidence="1">
    <location>
        <begin position="131"/>
        <end position="151"/>
    </location>
</feature>
<evidence type="ECO:0000256" key="1">
    <source>
        <dbReference type="SAM" id="Phobius"/>
    </source>
</evidence>
<keyword evidence="1" id="KW-1133">Transmembrane helix</keyword>
<dbReference type="SUPFAM" id="SSF53850">
    <property type="entry name" value="Periplasmic binding protein-like II"/>
    <property type="match status" value="1"/>
</dbReference>
<reference evidence="2" key="1">
    <citation type="submission" date="2023-05" db="EMBL/GenBank/DDBJ databases">
        <title>Genome and transcriptome analyses reveal genes involved in the formation of fine ridges on petal epidermal cells in Hibiscus trionum.</title>
        <authorList>
            <person name="Koshimizu S."/>
            <person name="Masuda S."/>
            <person name="Ishii T."/>
            <person name="Shirasu K."/>
            <person name="Hoshino A."/>
            <person name="Arita M."/>
        </authorList>
    </citation>
    <scope>NUCLEOTIDE SEQUENCE</scope>
    <source>
        <strain evidence="2">Hamamatsu line</strain>
    </source>
</reference>
<dbReference type="PANTHER" id="PTHR18966">
    <property type="entry name" value="IONOTROPIC GLUTAMATE RECEPTOR"/>
    <property type="match status" value="1"/>
</dbReference>
<evidence type="ECO:0000313" key="2">
    <source>
        <dbReference type="EMBL" id="GMI86455.1"/>
    </source>
</evidence>
<keyword evidence="1" id="KW-0812">Transmembrane</keyword>
<keyword evidence="3" id="KW-1185">Reference proteome</keyword>
<proteinExistence type="predicted"/>
<dbReference type="AlphaFoldDB" id="A0A9W7I2N9"/>
<sequence>MEDSVMFQHLVEFIGFQRKNIKHIAQSSMEDYAKALSTRNIKAAFFWAPYWGVFMAKYCKGFKAWSPNCNLRGSSVIFPRGSPFVPDVSEAMLRLEVSGKFKQMKEEMLSFLDCSSSKVASTIKRVGAGPFSGLFILSCSTSAIAMLITIIRLMRRRWERFIEGMLVGRGLWVWLTALFSQNQRGNQLQLQLARTSSTSPTQLTSS</sequence>
<dbReference type="Proteomes" id="UP001165190">
    <property type="component" value="Unassembled WGS sequence"/>
</dbReference>
<organism evidence="2 3">
    <name type="scientific">Hibiscus trionum</name>
    <name type="common">Flower of an hour</name>
    <dbReference type="NCBI Taxonomy" id="183268"/>
    <lineage>
        <taxon>Eukaryota</taxon>
        <taxon>Viridiplantae</taxon>
        <taxon>Streptophyta</taxon>
        <taxon>Embryophyta</taxon>
        <taxon>Tracheophyta</taxon>
        <taxon>Spermatophyta</taxon>
        <taxon>Magnoliopsida</taxon>
        <taxon>eudicotyledons</taxon>
        <taxon>Gunneridae</taxon>
        <taxon>Pentapetalae</taxon>
        <taxon>rosids</taxon>
        <taxon>malvids</taxon>
        <taxon>Malvales</taxon>
        <taxon>Malvaceae</taxon>
        <taxon>Malvoideae</taxon>
        <taxon>Hibiscus</taxon>
    </lineage>
</organism>
<gene>
    <name evidence="2" type="ORF">HRI_002314800</name>
</gene>
<dbReference type="OrthoDB" id="999866at2759"/>